<dbReference type="EMBL" id="JAADJZ010000001">
    <property type="protein sequence ID" value="KAF2877739.1"/>
    <property type="molecule type" value="Genomic_DNA"/>
</dbReference>
<organism evidence="2 3">
    <name type="scientific">Massariosphaeria phaeospora</name>
    <dbReference type="NCBI Taxonomy" id="100035"/>
    <lineage>
        <taxon>Eukaryota</taxon>
        <taxon>Fungi</taxon>
        <taxon>Dikarya</taxon>
        <taxon>Ascomycota</taxon>
        <taxon>Pezizomycotina</taxon>
        <taxon>Dothideomycetes</taxon>
        <taxon>Pleosporomycetidae</taxon>
        <taxon>Pleosporales</taxon>
        <taxon>Pleosporales incertae sedis</taxon>
        <taxon>Massariosphaeria</taxon>
    </lineage>
</organism>
<name>A0A7C8MHL2_9PLEO</name>
<evidence type="ECO:0000313" key="2">
    <source>
        <dbReference type="EMBL" id="KAF2877739.1"/>
    </source>
</evidence>
<feature type="compositionally biased region" description="Basic residues" evidence="1">
    <location>
        <begin position="16"/>
        <end position="28"/>
    </location>
</feature>
<keyword evidence="3" id="KW-1185">Reference proteome</keyword>
<comment type="caution">
    <text evidence="2">The sequence shown here is derived from an EMBL/GenBank/DDBJ whole genome shotgun (WGS) entry which is preliminary data.</text>
</comment>
<dbReference type="AlphaFoldDB" id="A0A7C8MHL2"/>
<dbReference type="Proteomes" id="UP000481861">
    <property type="component" value="Unassembled WGS sequence"/>
</dbReference>
<feature type="region of interest" description="Disordered" evidence="1">
    <location>
        <begin position="14"/>
        <end position="182"/>
    </location>
</feature>
<sequence>MGFRKTLKKLLQSGTRRLRSISHLRSRRPQSPPPFDDAPSQPRHVQHRIFKCHAPPRSEPLPRPRPSPPPSPSPREKPSGLQAASREEKGSAPQADNPEEKDSPPQAANPEANVSVPQATGPEENVSAPQAAISACCTPTCPFQQPTSVAEDRGHVLPATQRPGSSSGAVLPPAPEHFGLAV</sequence>
<proteinExistence type="predicted"/>
<gene>
    <name evidence="2" type="ORF">BDV95DRAFT_588776</name>
</gene>
<reference evidence="2 3" key="1">
    <citation type="submission" date="2020-01" db="EMBL/GenBank/DDBJ databases">
        <authorList>
            <consortium name="DOE Joint Genome Institute"/>
            <person name="Haridas S."/>
            <person name="Albert R."/>
            <person name="Binder M."/>
            <person name="Bloem J."/>
            <person name="Labutti K."/>
            <person name="Salamov A."/>
            <person name="Andreopoulos B."/>
            <person name="Baker S.E."/>
            <person name="Barry K."/>
            <person name="Bills G."/>
            <person name="Bluhm B.H."/>
            <person name="Cannon C."/>
            <person name="Castanera R."/>
            <person name="Culley D.E."/>
            <person name="Daum C."/>
            <person name="Ezra D."/>
            <person name="Gonzalez J.B."/>
            <person name="Henrissat B."/>
            <person name="Kuo A."/>
            <person name="Liang C."/>
            <person name="Lipzen A."/>
            <person name="Lutzoni F."/>
            <person name="Magnuson J."/>
            <person name="Mondo S."/>
            <person name="Nolan M."/>
            <person name="Ohm R."/>
            <person name="Pangilinan J."/>
            <person name="Park H.-J.H."/>
            <person name="Ramirez L."/>
            <person name="Alfaro M."/>
            <person name="Sun H."/>
            <person name="Tritt A."/>
            <person name="Yoshinaga Y."/>
            <person name="Zwiers L.-H.L."/>
            <person name="Turgeon B.G."/>
            <person name="Goodwin S.B."/>
            <person name="Spatafora J.W."/>
            <person name="Crous P.W."/>
            <person name="Grigoriev I.V."/>
        </authorList>
    </citation>
    <scope>NUCLEOTIDE SEQUENCE [LARGE SCALE GENOMIC DNA]</scope>
    <source>
        <strain evidence="2 3">CBS 611.86</strain>
    </source>
</reference>
<protein>
    <submittedName>
        <fullName evidence="2">Uncharacterized protein</fullName>
    </submittedName>
</protein>
<evidence type="ECO:0000313" key="3">
    <source>
        <dbReference type="Proteomes" id="UP000481861"/>
    </source>
</evidence>
<evidence type="ECO:0000256" key="1">
    <source>
        <dbReference type="SAM" id="MobiDB-lite"/>
    </source>
</evidence>
<feature type="compositionally biased region" description="Pro residues" evidence="1">
    <location>
        <begin position="57"/>
        <end position="73"/>
    </location>
</feature>
<accession>A0A7C8MHL2</accession>